<dbReference type="EMBL" id="CP064934">
    <property type="protein sequence ID" value="QPK11895.1"/>
    <property type="molecule type" value="Genomic_DNA"/>
</dbReference>
<dbReference type="GeneID" id="45960062"/>
<dbReference type="GO" id="GO:0003677">
    <property type="term" value="F:DNA binding"/>
    <property type="evidence" value="ECO:0007669"/>
    <property type="project" value="InterPro"/>
</dbReference>
<keyword evidence="2" id="KW-0614">Plasmid</keyword>
<gene>
    <name evidence="1" type="ORF">AMC81_PC00098</name>
    <name evidence="2" type="ORF">HER27_026635</name>
</gene>
<keyword evidence="3" id="KW-1185">Reference proteome</keyword>
<evidence type="ECO:0000313" key="4">
    <source>
        <dbReference type="Proteomes" id="UP000540266"/>
    </source>
</evidence>
<reference evidence="1 3" key="1">
    <citation type="submission" date="2015-11" db="EMBL/GenBank/DDBJ databases">
        <title>The limits of bacterial species coexistence and the symbiotic plasmid transference in sympatric Rhizobium populations.</title>
        <authorList>
            <person name="Perez-Carrascal O.M."/>
            <person name="VanInsberghe D."/>
            <person name="Juarez S."/>
            <person name="Polz M.F."/>
            <person name="Vinuesa P."/>
            <person name="Gonzalez V."/>
        </authorList>
    </citation>
    <scope>NUCLEOTIDE SEQUENCE [LARGE SCALE GENOMIC DNA]</scope>
    <source>
        <strain evidence="1 3">N771</strain>
        <plasmid evidence="1 3">pRphaN771c</plasmid>
    </source>
</reference>
<dbReference type="Proteomes" id="UP000540266">
    <property type="component" value="Plasmid pBS3c"/>
</dbReference>
<dbReference type="RefSeq" id="WP_010012431.1">
    <property type="nucleotide sequence ID" value="NZ_CP013534.1"/>
</dbReference>
<sequence>MQGGSSCLSPAQCRAARALIAWSKQDLSAASEVTKATIAGFEAERLFPDERTLRHIKRTLQDAGVLFISENGGGAGVRLAKPASASIDTDETETVQYEEYLKNDAPPGAGG</sequence>
<proteinExistence type="predicted"/>
<reference evidence="2 4" key="2">
    <citation type="submission" date="2020-11" db="EMBL/GenBank/DDBJ databases">
        <title>Indigenous Rhizobia Nodulating Common beans in Western Kenya.</title>
        <authorList>
            <person name="Wekesa C.S."/>
            <person name="Oelmueller R."/>
            <person name="Furch A.C."/>
        </authorList>
    </citation>
    <scope>NUCLEOTIDE SEQUENCE [LARGE SCALE GENOMIC DNA]</scope>
    <source>
        <strain evidence="4">BS3</strain>
        <strain evidence="2">S3</strain>
        <plasmid evidence="2 4">pBS3c</plasmid>
    </source>
</reference>
<dbReference type="SUPFAM" id="SSF47413">
    <property type="entry name" value="lambda repressor-like DNA-binding domains"/>
    <property type="match status" value="1"/>
</dbReference>
<evidence type="ECO:0000313" key="2">
    <source>
        <dbReference type="EMBL" id="QPK11895.1"/>
    </source>
</evidence>
<name>A0A192TKQ2_9HYPH</name>
<dbReference type="InterPro" id="IPR010982">
    <property type="entry name" value="Lambda_DNA-bd_dom_sf"/>
</dbReference>
<evidence type="ECO:0000313" key="3">
    <source>
        <dbReference type="Proteomes" id="UP000078551"/>
    </source>
</evidence>
<dbReference type="Gene3D" id="1.10.260.40">
    <property type="entry name" value="lambda repressor-like DNA-binding domains"/>
    <property type="match status" value="1"/>
</dbReference>
<geneLocation type="plasmid" evidence="2 4">
    <name>pBS3c</name>
</geneLocation>
<dbReference type="Proteomes" id="UP000078551">
    <property type="component" value="Plasmid pRphaN771c"/>
</dbReference>
<accession>A0A192TKQ2</accession>
<organism evidence="2 4">
    <name type="scientific">Rhizobium phaseoli</name>
    <dbReference type="NCBI Taxonomy" id="396"/>
    <lineage>
        <taxon>Bacteria</taxon>
        <taxon>Pseudomonadati</taxon>
        <taxon>Pseudomonadota</taxon>
        <taxon>Alphaproteobacteria</taxon>
        <taxon>Hyphomicrobiales</taxon>
        <taxon>Rhizobiaceae</taxon>
        <taxon>Rhizobium/Agrobacterium group</taxon>
        <taxon>Rhizobium</taxon>
    </lineage>
</organism>
<dbReference type="AlphaFoldDB" id="A0A192TKQ2"/>
<protein>
    <submittedName>
        <fullName evidence="2">XRE family transcriptional regulator</fullName>
    </submittedName>
</protein>
<geneLocation type="plasmid" evidence="1 3">
    <name>pRphaN771c</name>
</geneLocation>
<evidence type="ECO:0000313" key="1">
    <source>
        <dbReference type="EMBL" id="ANL87573.1"/>
    </source>
</evidence>
<dbReference type="EMBL" id="CP013571">
    <property type="protein sequence ID" value="ANL87573.1"/>
    <property type="molecule type" value="Genomic_DNA"/>
</dbReference>